<dbReference type="PANTHER" id="PTHR45737:SF6">
    <property type="entry name" value="VON WILLEBRAND FACTOR A DOMAIN-CONTAINING PROTEIN 5A"/>
    <property type="match status" value="1"/>
</dbReference>
<organism evidence="4 5">
    <name type="scientific">Lentinula raphanica</name>
    <dbReference type="NCBI Taxonomy" id="153919"/>
    <lineage>
        <taxon>Eukaryota</taxon>
        <taxon>Fungi</taxon>
        <taxon>Dikarya</taxon>
        <taxon>Basidiomycota</taxon>
        <taxon>Agaricomycotina</taxon>
        <taxon>Agaricomycetes</taxon>
        <taxon>Agaricomycetidae</taxon>
        <taxon>Agaricales</taxon>
        <taxon>Marasmiineae</taxon>
        <taxon>Omphalotaceae</taxon>
        <taxon>Lentinula</taxon>
    </lineage>
</organism>
<dbReference type="PROSITE" id="PS51468">
    <property type="entry name" value="VIT"/>
    <property type="match status" value="1"/>
</dbReference>
<name>A0AA38P5S4_9AGAR</name>
<evidence type="ECO:0000313" key="5">
    <source>
        <dbReference type="Proteomes" id="UP001163846"/>
    </source>
</evidence>
<evidence type="ECO:0000259" key="3">
    <source>
        <dbReference type="PROSITE" id="PS51468"/>
    </source>
</evidence>
<evidence type="ECO:0000313" key="4">
    <source>
        <dbReference type="EMBL" id="KAJ3836578.1"/>
    </source>
</evidence>
<dbReference type="PROSITE" id="PS50234">
    <property type="entry name" value="VWFA"/>
    <property type="match status" value="1"/>
</dbReference>
<feature type="compositionally biased region" description="Pro residues" evidence="1">
    <location>
        <begin position="843"/>
        <end position="853"/>
    </location>
</feature>
<dbReference type="Pfam" id="PF08487">
    <property type="entry name" value="VIT"/>
    <property type="match status" value="1"/>
</dbReference>
<gene>
    <name evidence="4" type="ORF">F5878DRAFT_624812</name>
</gene>
<feature type="compositionally biased region" description="Low complexity" evidence="1">
    <location>
        <begin position="869"/>
        <end position="883"/>
    </location>
</feature>
<dbReference type="SMART" id="SM00327">
    <property type="entry name" value="VWA"/>
    <property type="match status" value="1"/>
</dbReference>
<accession>A0AA38P5S4</accession>
<feature type="compositionally biased region" description="Pro residues" evidence="1">
    <location>
        <begin position="534"/>
        <end position="548"/>
    </location>
</feature>
<evidence type="ECO:0000259" key="2">
    <source>
        <dbReference type="PROSITE" id="PS50234"/>
    </source>
</evidence>
<dbReference type="PANTHER" id="PTHR45737">
    <property type="entry name" value="VON WILLEBRAND FACTOR A DOMAIN-CONTAINING PROTEIN 5A"/>
    <property type="match status" value="1"/>
</dbReference>
<feature type="region of interest" description="Disordered" evidence="1">
    <location>
        <begin position="831"/>
        <end position="883"/>
    </location>
</feature>
<dbReference type="SUPFAM" id="SSF53300">
    <property type="entry name" value="vWA-like"/>
    <property type="match status" value="1"/>
</dbReference>
<feature type="compositionally biased region" description="Polar residues" evidence="1">
    <location>
        <begin position="905"/>
        <end position="915"/>
    </location>
</feature>
<comment type="caution">
    <text evidence="4">The sequence shown here is derived from an EMBL/GenBank/DDBJ whole genome shotgun (WGS) entry which is preliminary data.</text>
</comment>
<keyword evidence="5" id="KW-1185">Reference proteome</keyword>
<feature type="compositionally biased region" description="Polar residues" evidence="1">
    <location>
        <begin position="922"/>
        <end position="933"/>
    </location>
</feature>
<protein>
    <submittedName>
        <fullName evidence="4">von Willebrand factor type A domain-containing protein</fullName>
    </submittedName>
</protein>
<dbReference type="InterPro" id="IPR002035">
    <property type="entry name" value="VWF_A"/>
</dbReference>
<dbReference type="Pfam" id="PF13768">
    <property type="entry name" value="VWA_3"/>
    <property type="match status" value="1"/>
</dbReference>
<dbReference type="SMART" id="SM00609">
    <property type="entry name" value="VIT"/>
    <property type="match status" value="1"/>
</dbReference>
<dbReference type="EMBL" id="MU806309">
    <property type="protein sequence ID" value="KAJ3836578.1"/>
    <property type="molecule type" value="Genomic_DNA"/>
</dbReference>
<feature type="region of interest" description="Disordered" evidence="1">
    <location>
        <begin position="899"/>
        <end position="933"/>
    </location>
</feature>
<dbReference type="InterPro" id="IPR036465">
    <property type="entry name" value="vWFA_dom_sf"/>
</dbReference>
<proteinExistence type="predicted"/>
<feature type="region of interest" description="Disordered" evidence="1">
    <location>
        <begin position="521"/>
        <end position="549"/>
    </location>
</feature>
<dbReference type="Proteomes" id="UP001163846">
    <property type="component" value="Unassembled WGS sequence"/>
</dbReference>
<dbReference type="Gene3D" id="3.40.50.410">
    <property type="entry name" value="von Willebrand factor, type A domain"/>
    <property type="match status" value="1"/>
</dbReference>
<feature type="region of interest" description="Disordered" evidence="1">
    <location>
        <begin position="790"/>
        <end position="811"/>
    </location>
</feature>
<dbReference type="InterPro" id="IPR013694">
    <property type="entry name" value="VIT"/>
</dbReference>
<dbReference type="AlphaFoldDB" id="A0AA38P5S4"/>
<reference evidence="4" key="1">
    <citation type="submission" date="2022-08" db="EMBL/GenBank/DDBJ databases">
        <authorList>
            <consortium name="DOE Joint Genome Institute"/>
            <person name="Min B."/>
            <person name="Riley R."/>
            <person name="Sierra-Patev S."/>
            <person name="Naranjo-Ortiz M."/>
            <person name="Looney B."/>
            <person name="Konkel Z."/>
            <person name="Slot J.C."/>
            <person name="Sakamoto Y."/>
            <person name="Steenwyk J.L."/>
            <person name="Rokas A."/>
            <person name="Carro J."/>
            <person name="Camarero S."/>
            <person name="Ferreira P."/>
            <person name="Molpeceres G."/>
            <person name="Ruiz-Duenas F.J."/>
            <person name="Serrano A."/>
            <person name="Henrissat B."/>
            <person name="Drula E."/>
            <person name="Hughes K.W."/>
            <person name="Mata J.L."/>
            <person name="Ishikawa N.K."/>
            <person name="Vargas-Isla R."/>
            <person name="Ushijima S."/>
            <person name="Smith C.A."/>
            <person name="Ahrendt S."/>
            <person name="Andreopoulos W."/>
            <person name="He G."/>
            <person name="Labutti K."/>
            <person name="Lipzen A."/>
            <person name="Ng V."/>
            <person name="Sandor L."/>
            <person name="Barry K."/>
            <person name="Martinez A.T."/>
            <person name="Xiao Y."/>
            <person name="Gibbons J.G."/>
            <person name="Terashima K."/>
            <person name="Hibbett D.S."/>
            <person name="Grigoriev I.V."/>
        </authorList>
    </citation>
    <scope>NUCLEOTIDE SEQUENCE</scope>
    <source>
        <strain evidence="4">TFB9207</strain>
    </source>
</reference>
<feature type="domain" description="VWFA" evidence="2">
    <location>
        <begin position="277"/>
        <end position="453"/>
    </location>
</feature>
<evidence type="ECO:0000256" key="1">
    <source>
        <dbReference type="SAM" id="MobiDB-lite"/>
    </source>
</evidence>
<sequence>MAPPVTNPYCRLYDSNSGTDLLLDGCCAQVTIIDVHAVVTTSQRFTHHQSSYATKSNPVSGVYTFSLMKDAAVCEFEMVRGNGTKVSGLVKEKQAAKREYDQAISQGYTASLGQQETGDVFSISVGNIQPAETVTINLRYIQPLTDDEKKDQIKFIFPRTYAQRYGTAPTTNSFRYSTVHQPFQMNVAIQQAGVIKSISCPSRHPITLECNDHTANVTLSDRSGFLTQDVVLVVTAAGLDAPRCFVEPHPSPNYETTAFALTFVPRFNVPDVQGGMEYIFLVDRSGSMQGTSMSLVRHALVILLRGLPTNGTTFNIFSFGTNATKLWASSRTYDQSSLEDATRHVDHMHSDYGGTEIASALQLVYDSLPKPLARPVAVFLLTDGEAWDVSTCVKHTSTARTTLPDSKTFLRVFAVGIGDGASSDTCESIARAGGGMTVYVKEGESLTGKCSRLVRAARTPEVKVNIVWGFEETKGEGKPQSSVEDDDDFQIVDKPSTAGATSLRVIPSTSSITTTSRTISLFDSGSDSEASHPTGPPPKVEPVLPAPPQIQQSPLPGQIPSLFPGTRTEIYAIVRTPKAGHASTTEVKVQGVVTTTGDLVELVVPVSTVLALPSTLNSRANQFAFLHTFAAKALIKDLEAGKHAFPPSVSQLFEPVDTPGLSIDQHELSRLKTLKESYIEKEIVRLGTEYQLASRYTSFVAVDRSDKSTTARIVGRAADLHERKEQERLNQSATPSWHSYAHFPSRAHYSSRMRVSTSDLSMFSCRASSPEDNSRATTYSVTVVPPLNKVQGLPYDPLTEAESIPSRASREIRRDSLTGAGQAYDPAHLTHSGFYASHSSNAVPPPPPPPPVVPDSVDDRYRQRRSSRRAPSPAASAAPVPAASSLPLTSAARYSVSLDGRSESDAQSLNASRQQMGPKITSIPSRNDSTSQNSSTFDALLAAVARLQQWHGGFKLDREFLVFFSKALRLKLSSRDPDAFASRLKSEARIDDRDVGATLIALIWMERNKHAGNANVTDDETLDMRTKAENWVKGQVKADQNKIAELKKGVSRMLGLKG</sequence>
<feature type="domain" description="VIT" evidence="3">
    <location>
        <begin position="7"/>
        <end position="142"/>
    </location>
</feature>